<evidence type="ECO:0000256" key="6">
    <source>
        <dbReference type="ARBA" id="ARBA00023163"/>
    </source>
</evidence>
<comment type="caution">
    <text evidence="13">The sequence shown here is derived from an EMBL/GenBank/DDBJ whole genome shotgun (WGS) entry which is preliminary data.</text>
</comment>
<evidence type="ECO:0000256" key="1">
    <source>
        <dbReference type="ARBA" id="ARBA00004123"/>
    </source>
</evidence>
<comment type="subunit">
    <text evidence="3 9">Homodimers and heterodimers.</text>
</comment>
<comment type="function">
    <text evidence="9">Auxin response factors (ARFs) are transcriptional factors that bind specifically to the DNA sequence 5'-TGTCTC-3' found in the auxin-responsive promoter elements (AuxREs).</text>
</comment>
<keyword evidence="5 9" id="KW-0238">DNA-binding</keyword>
<dbReference type="GO" id="GO:0009734">
    <property type="term" value="P:auxin-activated signaling pathway"/>
    <property type="evidence" value="ECO:0007669"/>
    <property type="project" value="UniProtKB-KW"/>
</dbReference>
<dbReference type="PROSITE" id="PS51745">
    <property type="entry name" value="PB1"/>
    <property type="match status" value="1"/>
</dbReference>
<feature type="compositionally biased region" description="Polar residues" evidence="10">
    <location>
        <begin position="567"/>
        <end position="593"/>
    </location>
</feature>
<dbReference type="AlphaFoldDB" id="A0AAE1JAZ3"/>
<dbReference type="GO" id="GO:0006355">
    <property type="term" value="P:regulation of DNA-templated transcription"/>
    <property type="evidence" value="ECO:0007669"/>
    <property type="project" value="InterPro"/>
</dbReference>
<evidence type="ECO:0000256" key="5">
    <source>
        <dbReference type="ARBA" id="ARBA00023125"/>
    </source>
</evidence>
<dbReference type="EMBL" id="JAWXYG010000007">
    <property type="protein sequence ID" value="KAK4267015.1"/>
    <property type="molecule type" value="Genomic_DNA"/>
</dbReference>
<dbReference type="InterPro" id="IPR010525">
    <property type="entry name" value="ARF_dom"/>
</dbReference>
<evidence type="ECO:0000256" key="8">
    <source>
        <dbReference type="ARBA" id="ARBA00023294"/>
    </source>
</evidence>
<evidence type="ECO:0000256" key="9">
    <source>
        <dbReference type="RuleBase" id="RU004561"/>
    </source>
</evidence>
<reference evidence="13" key="1">
    <citation type="submission" date="2023-10" db="EMBL/GenBank/DDBJ databases">
        <title>Chromosome-level genome of the transformable northern wattle, Acacia crassicarpa.</title>
        <authorList>
            <person name="Massaro I."/>
            <person name="Sinha N.R."/>
            <person name="Poethig S."/>
            <person name="Leichty A.R."/>
        </authorList>
    </citation>
    <scope>NUCLEOTIDE SEQUENCE</scope>
    <source>
        <strain evidence="13">Acra3RX</strain>
        <tissue evidence="13">Leaf</tissue>
    </source>
</reference>
<accession>A0AAE1JAZ3</accession>
<dbReference type="Gene3D" id="3.10.20.90">
    <property type="entry name" value="Phosphatidylinositol 3-kinase Catalytic Subunit, Chain A, domain 1"/>
    <property type="match status" value="1"/>
</dbReference>
<dbReference type="InterPro" id="IPR053793">
    <property type="entry name" value="PB1-like"/>
</dbReference>
<evidence type="ECO:0000313" key="13">
    <source>
        <dbReference type="EMBL" id="KAK4267015.1"/>
    </source>
</evidence>
<dbReference type="Gene3D" id="2.30.30.1040">
    <property type="match status" value="1"/>
</dbReference>
<dbReference type="FunFam" id="2.30.30.1040:FF:000001">
    <property type="entry name" value="Auxin response factor"/>
    <property type="match status" value="1"/>
</dbReference>
<feature type="compositionally biased region" description="Polar residues" evidence="10">
    <location>
        <begin position="111"/>
        <end position="124"/>
    </location>
</feature>
<dbReference type="CDD" id="cd10017">
    <property type="entry name" value="B3_DNA"/>
    <property type="match status" value="1"/>
</dbReference>
<dbReference type="Pfam" id="PF06507">
    <property type="entry name" value="ARF_AD"/>
    <property type="match status" value="1"/>
</dbReference>
<dbReference type="InterPro" id="IPR033389">
    <property type="entry name" value="AUX/IAA_dom"/>
</dbReference>
<name>A0AAE1JAZ3_9FABA</name>
<dbReference type="Pfam" id="PF02309">
    <property type="entry name" value="AUX_IAA"/>
    <property type="match status" value="2"/>
</dbReference>
<evidence type="ECO:0000259" key="12">
    <source>
        <dbReference type="PROSITE" id="PS51745"/>
    </source>
</evidence>
<dbReference type="PANTHER" id="PTHR31384">
    <property type="entry name" value="AUXIN RESPONSE FACTOR 4-RELATED"/>
    <property type="match status" value="1"/>
</dbReference>
<dbReference type="Pfam" id="PF02362">
    <property type="entry name" value="B3"/>
    <property type="match status" value="1"/>
</dbReference>
<dbReference type="SUPFAM" id="SSF54277">
    <property type="entry name" value="CAD &amp; PB1 domains"/>
    <property type="match status" value="1"/>
</dbReference>
<evidence type="ECO:0000256" key="3">
    <source>
        <dbReference type="ARBA" id="ARBA00011726"/>
    </source>
</evidence>
<dbReference type="FunFam" id="2.40.330.10:FF:000001">
    <property type="entry name" value="Auxin response factor"/>
    <property type="match status" value="1"/>
</dbReference>
<dbReference type="SMART" id="SM01019">
    <property type="entry name" value="B3"/>
    <property type="match status" value="1"/>
</dbReference>
<dbReference type="Proteomes" id="UP001293593">
    <property type="component" value="Unassembled WGS sequence"/>
</dbReference>
<keyword evidence="4 9" id="KW-0805">Transcription regulation</keyword>
<comment type="similarity">
    <text evidence="2 9">Belongs to the ARF family.</text>
</comment>
<dbReference type="GO" id="GO:0005634">
    <property type="term" value="C:nucleus"/>
    <property type="evidence" value="ECO:0007669"/>
    <property type="project" value="UniProtKB-SubCell"/>
</dbReference>
<comment type="subcellular location">
    <subcellularLocation>
        <location evidence="1 9">Nucleus</location>
    </subcellularLocation>
</comment>
<feature type="region of interest" description="Disordered" evidence="10">
    <location>
        <begin position="566"/>
        <end position="593"/>
    </location>
</feature>
<dbReference type="InterPro" id="IPR044835">
    <property type="entry name" value="ARF_plant"/>
</dbReference>
<feature type="domain" description="TF-B3" evidence="11">
    <location>
        <begin position="130"/>
        <end position="232"/>
    </location>
</feature>
<evidence type="ECO:0000259" key="11">
    <source>
        <dbReference type="PROSITE" id="PS50863"/>
    </source>
</evidence>
<evidence type="ECO:0000256" key="4">
    <source>
        <dbReference type="ARBA" id="ARBA00023015"/>
    </source>
</evidence>
<dbReference type="PROSITE" id="PS50863">
    <property type="entry name" value="B3"/>
    <property type="match status" value="1"/>
</dbReference>
<evidence type="ECO:0000256" key="7">
    <source>
        <dbReference type="ARBA" id="ARBA00023242"/>
    </source>
</evidence>
<dbReference type="FunFam" id="3.10.20.90:FF:000047">
    <property type="entry name" value="Auxin response factor"/>
    <property type="match status" value="1"/>
</dbReference>
<keyword evidence="14" id="KW-1185">Reference proteome</keyword>
<feature type="region of interest" description="Disordered" evidence="10">
    <location>
        <begin position="683"/>
        <end position="704"/>
    </location>
</feature>
<feature type="domain" description="PB1" evidence="12">
    <location>
        <begin position="588"/>
        <end position="671"/>
    </location>
</feature>
<evidence type="ECO:0000256" key="10">
    <source>
        <dbReference type="SAM" id="MobiDB-lite"/>
    </source>
</evidence>
<feature type="region of interest" description="Disordered" evidence="10">
    <location>
        <begin position="104"/>
        <end position="124"/>
    </location>
</feature>
<dbReference type="PANTHER" id="PTHR31384:SF8">
    <property type="entry name" value="AUXIN RESPONSE FACTOR 11"/>
    <property type="match status" value="1"/>
</dbReference>
<dbReference type="SUPFAM" id="SSF101936">
    <property type="entry name" value="DNA-binding pseudobarrel domain"/>
    <property type="match status" value="1"/>
</dbReference>
<dbReference type="GO" id="GO:0003677">
    <property type="term" value="F:DNA binding"/>
    <property type="evidence" value="ECO:0007669"/>
    <property type="project" value="UniProtKB-KW"/>
</dbReference>
<evidence type="ECO:0000313" key="14">
    <source>
        <dbReference type="Proteomes" id="UP001293593"/>
    </source>
</evidence>
<proteinExistence type="inferred from homology"/>
<keyword evidence="8 9" id="KW-0927">Auxin signaling pathway</keyword>
<dbReference type="InterPro" id="IPR003340">
    <property type="entry name" value="B3_DNA-bd"/>
</dbReference>
<keyword evidence="6 9" id="KW-0804">Transcription</keyword>
<gene>
    <name evidence="13" type="ORF">QN277_023862</name>
</gene>
<sequence>MAHLGCNLRGPTSSPANTGLEDDGLYTELWKLCAGPLVDVPRAMERVFYFPQGHMEQLQASTNQELNQQIPHFNISSKILCRVVDIQLLAEPDTDEVYARITLLPEPDQTEPASSDPSPSETGTQAFHSFCKILTASDTSTHGGFSVLRKHANECLPQLDMTQATPTQELAAKDLHGFEWKFKHIFRGQPRRHLLTTGWSTFVTSKRLVAGDAFVFLRGENGELRVGVRRQARQQSPMPSSVISSQSMHLGVLATASHAVATSTMFVVYYKPRTRQYIIGLNKYLEAINNKFTVGMRFKMRFEGDDSPERRFSGTIVGVGDLSTDWPDSKWRSLKVQWDEPATIPRPERVSPWEIEPFVASAPINLAQPAVKSKRSRPADVPSSEMVSNPAASAFWYHGSSQSHELAQLGGTTEAQSNENQVLWNARQNNINGHAMNNSSSCNSRVRVEGPWPSSHLNCFPDPKNNKAVAVQSSISGYPPPGSSWPNDASAYDQVENAKKCENPVGCRLFGVNLTKNPNNVAPPEKESRGCTASPIGSKESVPVVACETKTNQNPNCLVSKKELKQEMSNASPNNERQSKQASLPSTRTRTKVQMQGVAVGRAVDLTTLDGYESLIEELEKLFNIKGELRTQNKWAVTFTDDENDMMLVGDDPWPEFCKMVKRIIIYSREEVKKMNAVCPVPASSSEDEETLITVNSENKDESQ</sequence>
<evidence type="ECO:0000256" key="2">
    <source>
        <dbReference type="ARBA" id="ARBA00007853"/>
    </source>
</evidence>
<dbReference type="InterPro" id="IPR015300">
    <property type="entry name" value="DNA-bd_pseudobarrel_sf"/>
</dbReference>
<keyword evidence="7 9" id="KW-0539">Nucleus</keyword>
<organism evidence="13 14">
    <name type="scientific">Acacia crassicarpa</name>
    <name type="common">northern wattle</name>
    <dbReference type="NCBI Taxonomy" id="499986"/>
    <lineage>
        <taxon>Eukaryota</taxon>
        <taxon>Viridiplantae</taxon>
        <taxon>Streptophyta</taxon>
        <taxon>Embryophyta</taxon>
        <taxon>Tracheophyta</taxon>
        <taxon>Spermatophyta</taxon>
        <taxon>Magnoliopsida</taxon>
        <taxon>eudicotyledons</taxon>
        <taxon>Gunneridae</taxon>
        <taxon>Pentapetalae</taxon>
        <taxon>rosids</taxon>
        <taxon>fabids</taxon>
        <taxon>Fabales</taxon>
        <taxon>Fabaceae</taxon>
        <taxon>Caesalpinioideae</taxon>
        <taxon>mimosoid clade</taxon>
        <taxon>Acacieae</taxon>
        <taxon>Acacia</taxon>
    </lineage>
</organism>
<protein>
    <recommendedName>
        <fullName evidence="9">Auxin response factor</fullName>
    </recommendedName>
</protein>
<dbReference type="Gene3D" id="2.40.330.10">
    <property type="entry name" value="DNA-binding pseudobarrel domain"/>
    <property type="match status" value="1"/>
</dbReference>